<name>A0A420EBT4_9ALTE</name>
<accession>A0A420EBT4</accession>
<dbReference type="InterPro" id="IPR058997">
    <property type="entry name" value="YycE-like_C"/>
</dbReference>
<dbReference type="Gene3D" id="3.10.180.10">
    <property type="entry name" value="2,3-Dihydroxybiphenyl 1,2-Dioxygenase, domain 1"/>
    <property type="match status" value="1"/>
</dbReference>
<sequence length="132" mass="15054">MIPKTAKLRVARPTDNLTDITNMYVEGLGFELLGSFDDHNGFDGSILGHPHHNYHLEFTHHRGSKSGRAPSQDNLLVFYFCEPSVWDHCCQQMLSAGFTAVASYNNYWDLLGKTFEDVDGYRVVLQNREWTA</sequence>
<comment type="caution">
    <text evidence="3">The sequence shown here is derived from an EMBL/GenBank/DDBJ whole genome shotgun (WGS) entry which is preliminary data.</text>
</comment>
<gene>
    <name evidence="3" type="ORF">DBZ36_12945</name>
</gene>
<organism evidence="3 4">
    <name type="scientific">Alginatibacterium sediminis</name>
    <dbReference type="NCBI Taxonomy" id="2164068"/>
    <lineage>
        <taxon>Bacteria</taxon>
        <taxon>Pseudomonadati</taxon>
        <taxon>Pseudomonadota</taxon>
        <taxon>Gammaproteobacteria</taxon>
        <taxon>Alteromonadales</taxon>
        <taxon>Alteromonadaceae</taxon>
        <taxon>Alginatibacterium</taxon>
    </lineage>
</organism>
<dbReference type="InterPro" id="IPR058998">
    <property type="entry name" value="YycE-like_N"/>
</dbReference>
<feature type="domain" description="YycE-like C-terminal" evidence="2">
    <location>
        <begin position="73"/>
        <end position="127"/>
    </location>
</feature>
<evidence type="ECO:0000259" key="2">
    <source>
        <dbReference type="Pfam" id="PF22659"/>
    </source>
</evidence>
<dbReference type="InterPro" id="IPR029068">
    <property type="entry name" value="Glyas_Bleomycin-R_OHBP_Dase"/>
</dbReference>
<dbReference type="Proteomes" id="UP000286482">
    <property type="component" value="Unassembled WGS sequence"/>
</dbReference>
<evidence type="ECO:0000313" key="3">
    <source>
        <dbReference type="EMBL" id="RKF18136.1"/>
    </source>
</evidence>
<dbReference type="RefSeq" id="WP_120355361.1">
    <property type="nucleotide sequence ID" value="NZ_RAQO01000006.1"/>
</dbReference>
<dbReference type="AlphaFoldDB" id="A0A420EBT4"/>
<protein>
    <submittedName>
        <fullName evidence="3">VOC family protein</fullName>
    </submittedName>
</protein>
<dbReference type="SUPFAM" id="SSF54593">
    <property type="entry name" value="Glyoxalase/Bleomycin resistance protein/Dihydroxybiphenyl dioxygenase"/>
    <property type="match status" value="1"/>
</dbReference>
<dbReference type="Pfam" id="PF22659">
    <property type="entry name" value="YycE-like_C"/>
    <property type="match status" value="1"/>
</dbReference>
<feature type="domain" description="YycE-like N-terminal" evidence="1">
    <location>
        <begin position="8"/>
        <end position="59"/>
    </location>
</feature>
<dbReference type="Pfam" id="PF22658">
    <property type="entry name" value="YycE-like_N"/>
    <property type="match status" value="1"/>
</dbReference>
<evidence type="ECO:0000313" key="4">
    <source>
        <dbReference type="Proteomes" id="UP000286482"/>
    </source>
</evidence>
<evidence type="ECO:0000259" key="1">
    <source>
        <dbReference type="Pfam" id="PF22658"/>
    </source>
</evidence>
<dbReference type="OrthoDB" id="8018325at2"/>
<keyword evidence="4" id="KW-1185">Reference proteome</keyword>
<proteinExistence type="predicted"/>
<reference evidence="3 4" key="1">
    <citation type="submission" date="2018-09" db="EMBL/GenBank/DDBJ databases">
        <authorList>
            <person name="Wang Z."/>
        </authorList>
    </citation>
    <scope>NUCLEOTIDE SEQUENCE [LARGE SCALE GENOMIC DNA]</scope>
    <source>
        <strain evidence="3 4">ALS 81</strain>
    </source>
</reference>
<dbReference type="EMBL" id="RAQO01000006">
    <property type="protein sequence ID" value="RKF18136.1"/>
    <property type="molecule type" value="Genomic_DNA"/>
</dbReference>